<dbReference type="PATRIC" id="fig|1122247.3.peg.4322"/>
<gene>
    <name evidence="1" type="ORF">C731_4510</name>
</gene>
<dbReference type="Proteomes" id="UP000006265">
    <property type="component" value="Unassembled WGS sequence"/>
</dbReference>
<protein>
    <submittedName>
        <fullName evidence="1">Uncharacterized protein</fullName>
    </submittedName>
</protein>
<comment type="caution">
    <text evidence="1">The sequence shown here is derived from an EMBL/GenBank/DDBJ whole genome shotgun (WGS) entry which is preliminary data.</text>
</comment>
<accession>K5B786</accession>
<name>K5B786_MYCHD</name>
<keyword evidence="2" id="KW-1185">Reference proteome</keyword>
<sequence length="44" mass="4734">MWLSLAARHGVGNALAALESVVREMSAEEKHAGAERLREFGLVA</sequence>
<reference evidence="1 2" key="1">
    <citation type="journal article" date="2012" name="J. Bacteriol.">
        <title>Genome sequence of Mycobacterium hassiacum DSM 44199, a rare source of heat-stable mycobacterial proteins.</title>
        <authorList>
            <person name="Tiago I."/>
            <person name="Maranha A."/>
            <person name="Mendes V."/>
            <person name="Alarico S."/>
            <person name="Moynihan P.J."/>
            <person name="Clarke A.J."/>
            <person name="Macedo-Ribeiro S."/>
            <person name="Pereira P.J."/>
            <person name="Empadinhas N."/>
        </authorList>
    </citation>
    <scope>NUCLEOTIDE SEQUENCE [LARGE SCALE GENOMIC DNA]</scope>
    <source>
        <strain evidence="2">DSM 44199 / CIP 105218 / JCM 12690 / 3849</strain>
    </source>
</reference>
<dbReference type="AlphaFoldDB" id="K5B786"/>
<proteinExistence type="predicted"/>
<dbReference type="EMBL" id="AMRA01000132">
    <property type="protein sequence ID" value="EKF21513.1"/>
    <property type="molecule type" value="Genomic_DNA"/>
</dbReference>
<evidence type="ECO:0000313" key="1">
    <source>
        <dbReference type="EMBL" id="EKF21513.1"/>
    </source>
</evidence>
<evidence type="ECO:0000313" key="2">
    <source>
        <dbReference type="Proteomes" id="UP000006265"/>
    </source>
</evidence>
<dbReference type="STRING" id="1122247.GCA_000379865_04369"/>
<organism evidence="1 2">
    <name type="scientific">Mycolicibacterium hassiacum (strain DSM 44199 / CIP 105218 / JCM 12690 / 3849)</name>
    <name type="common">Mycobacterium hassiacum</name>
    <dbReference type="NCBI Taxonomy" id="1122247"/>
    <lineage>
        <taxon>Bacteria</taxon>
        <taxon>Bacillati</taxon>
        <taxon>Actinomycetota</taxon>
        <taxon>Actinomycetes</taxon>
        <taxon>Mycobacteriales</taxon>
        <taxon>Mycobacteriaceae</taxon>
        <taxon>Mycolicibacterium</taxon>
    </lineage>
</organism>